<dbReference type="PANTHER" id="PTHR12864">
    <property type="entry name" value="RAN BINDING PROTEIN 9-RELATED"/>
    <property type="match status" value="1"/>
</dbReference>
<reference evidence="3 4" key="2">
    <citation type="submission" date="2018-11" db="EMBL/GenBank/DDBJ databases">
        <authorList>
            <consortium name="Pathogen Informatics"/>
        </authorList>
    </citation>
    <scope>NUCLEOTIDE SEQUENCE [LARGE SCALE GENOMIC DNA]</scope>
    <source>
        <strain evidence="3 4">NST_G2</strain>
    </source>
</reference>
<sequence length="356" mass="39906">MHTSHRQNPGNGVVEQKDNIQKLHCNVDGTYAVVGLARYLISVLEDERKNARASVIRNYLISPRLLNILIKLLHLSVYTRLMTDQVQDTECASSRVLGQNPKSADLPTRTSQNTSSLSYNAFEGLDTPSSLSLTRQEINRLILEYLIVEGYKDAAEKFSREIGVSQPLTEIHSTGASLAERMAIREAVLSRRIDETIDRVNELWPELFDKNPYIYFQLRLLQMLELIRGHRLEEALTFSQSYLADLVTEHPQLLHEMQKIMSLLAFDKPSESIHGNLLSARHAELIAGALNRAILWHLESSGGETDATLGRGSSTFSEIGQIGSSSTVPRLTKLMALLLHFRDIAHLDLPAELASL</sequence>
<evidence type="ECO:0000256" key="1">
    <source>
        <dbReference type="SAM" id="MobiDB-lite"/>
    </source>
</evidence>
<dbReference type="STRING" id="70667.A0A183T2Q9"/>
<name>A0A183T2Q9_SCHSO</name>
<proteinExistence type="predicted"/>
<gene>
    <name evidence="3" type="ORF">SSLN_LOCUS10757</name>
</gene>
<dbReference type="InterPro" id="IPR006595">
    <property type="entry name" value="CTLH_C"/>
</dbReference>
<dbReference type="PROSITE" id="PS50896">
    <property type="entry name" value="LISH"/>
    <property type="match status" value="1"/>
</dbReference>
<feature type="region of interest" description="Disordered" evidence="1">
    <location>
        <begin position="93"/>
        <end position="112"/>
    </location>
</feature>
<dbReference type="Proteomes" id="UP000275846">
    <property type="component" value="Unassembled WGS sequence"/>
</dbReference>
<dbReference type="InterPro" id="IPR006594">
    <property type="entry name" value="LisH"/>
</dbReference>
<reference evidence="5" key="1">
    <citation type="submission" date="2016-06" db="UniProtKB">
        <authorList>
            <consortium name="WormBaseParasite"/>
        </authorList>
    </citation>
    <scope>IDENTIFICATION</scope>
</reference>
<protein>
    <submittedName>
        <fullName evidence="5">Glucose-induced degradation protein 8 homolog</fullName>
    </submittedName>
</protein>
<dbReference type="InterPro" id="IPR013144">
    <property type="entry name" value="CRA_dom"/>
</dbReference>
<dbReference type="WBParaSite" id="SSLN_0001117801-mRNA-1">
    <property type="protein sequence ID" value="SSLN_0001117801-mRNA-1"/>
    <property type="gene ID" value="SSLN_0001117801"/>
</dbReference>
<dbReference type="InterPro" id="IPR050618">
    <property type="entry name" value="Ubq-SigPath_Reg"/>
</dbReference>
<dbReference type="OrthoDB" id="2415936at2759"/>
<keyword evidence="4" id="KW-1185">Reference proteome</keyword>
<organism evidence="5">
    <name type="scientific">Schistocephalus solidus</name>
    <name type="common">Tapeworm</name>
    <dbReference type="NCBI Taxonomy" id="70667"/>
    <lineage>
        <taxon>Eukaryota</taxon>
        <taxon>Metazoa</taxon>
        <taxon>Spiralia</taxon>
        <taxon>Lophotrochozoa</taxon>
        <taxon>Platyhelminthes</taxon>
        <taxon>Cestoda</taxon>
        <taxon>Eucestoda</taxon>
        <taxon>Diphyllobothriidea</taxon>
        <taxon>Diphyllobothriidae</taxon>
        <taxon>Schistocephalus</taxon>
    </lineage>
</organism>
<dbReference type="SMART" id="SM00667">
    <property type="entry name" value="LisH"/>
    <property type="match status" value="1"/>
</dbReference>
<dbReference type="SMART" id="SM00668">
    <property type="entry name" value="CTLH"/>
    <property type="match status" value="1"/>
</dbReference>
<evidence type="ECO:0000313" key="3">
    <source>
        <dbReference type="EMBL" id="VDL97142.1"/>
    </source>
</evidence>
<evidence type="ECO:0000313" key="5">
    <source>
        <dbReference type="WBParaSite" id="SSLN_0001117801-mRNA-1"/>
    </source>
</evidence>
<dbReference type="InterPro" id="IPR024964">
    <property type="entry name" value="CTLH/CRA"/>
</dbReference>
<feature type="domain" description="CTLH" evidence="2">
    <location>
        <begin position="177"/>
        <end position="234"/>
    </location>
</feature>
<dbReference type="EMBL" id="UYSU01036073">
    <property type="protein sequence ID" value="VDL97142.1"/>
    <property type="molecule type" value="Genomic_DNA"/>
</dbReference>
<evidence type="ECO:0000313" key="4">
    <source>
        <dbReference type="Proteomes" id="UP000275846"/>
    </source>
</evidence>
<dbReference type="SMART" id="SM00757">
    <property type="entry name" value="CRA"/>
    <property type="match status" value="1"/>
</dbReference>
<dbReference type="AlphaFoldDB" id="A0A183T2Q9"/>
<accession>A0A183T2Q9</accession>
<dbReference type="Pfam" id="PF08513">
    <property type="entry name" value="LisH"/>
    <property type="match status" value="1"/>
</dbReference>
<evidence type="ECO:0000259" key="2">
    <source>
        <dbReference type="PROSITE" id="PS50897"/>
    </source>
</evidence>
<dbReference type="Pfam" id="PF10607">
    <property type="entry name" value="CTLH"/>
    <property type="match status" value="1"/>
</dbReference>
<dbReference type="PROSITE" id="PS50897">
    <property type="entry name" value="CTLH"/>
    <property type="match status" value="1"/>
</dbReference>